<evidence type="ECO:0000313" key="1">
    <source>
        <dbReference type="EMBL" id="KAJ1160294.1"/>
    </source>
</evidence>
<comment type="caution">
    <text evidence="1">The sequence shown here is derived from an EMBL/GenBank/DDBJ whole genome shotgun (WGS) entry which is preliminary data.</text>
</comment>
<sequence length="97" mass="10877">MTRDNIAPQDRKGCRSAVRSASVASYRYLLGAFSLPCCHAALLLCRSVAGKAPIRNLWWAAEDVREALVALVERRALERVELVFLQSSHRLAVLLWI</sequence>
<evidence type="ECO:0000313" key="2">
    <source>
        <dbReference type="Proteomes" id="UP001066276"/>
    </source>
</evidence>
<keyword evidence="2" id="KW-1185">Reference proteome</keyword>
<dbReference type="EMBL" id="JANPWB010000008">
    <property type="protein sequence ID" value="KAJ1160294.1"/>
    <property type="molecule type" value="Genomic_DNA"/>
</dbReference>
<name>A0AAV7S9P2_PLEWA</name>
<protein>
    <submittedName>
        <fullName evidence="1">Uncharacterized protein</fullName>
    </submittedName>
</protein>
<organism evidence="1 2">
    <name type="scientific">Pleurodeles waltl</name>
    <name type="common">Iberian ribbed newt</name>
    <dbReference type="NCBI Taxonomy" id="8319"/>
    <lineage>
        <taxon>Eukaryota</taxon>
        <taxon>Metazoa</taxon>
        <taxon>Chordata</taxon>
        <taxon>Craniata</taxon>
        <taxon>Vertebrata</taxon>
        <taxon>Euteleostomi</taxon>
        <taxon>Amphibia</taxon>
        <taxon>Batrachia</taxon>
        <taxon>Caudata</taxon>
        <taxon>Salamandroidea</taxon>
        <taxon>Salamandridae</taxon>
        <taxon>Pleurodelinae</taxon>
        <taxon>Pleurodeles</taxon>
    </lineage>
</organism>
<dbReference type="AlphaFoldDB" id="A0AAV7S9P2"/>
<gene>
    <name evidence="1" type="ORF">NDU88_000796</name>
</gene>
<reference evidence="1" key="1">
    <citation type="journal article" date="2022" name="bioRxiv">
        <title>Sequencing and chromosome-scale assembly of the giantPleurodeles waltlgenome.</title>
        <authorList>
            <person name="Brown T."/>
            <person name="Elewa A."/>
            <person name="Iarovenko S."/>
            <person name="Subramanian E."/>
            <person name="Araus A.J."/>
            <person name="Petzold A."/>
            <person name="Susuki M."/>
            <person name="Suzuki K.-i.T."/>
            <person name="Hayashi T."/>
            <person name="Toyoda A."/>
            <person name="Oliveira C."/>
            <person name="Osipova E."/>
            <person name="Leigh N.D."/>
            <person name="Simon A."/>
            <person name="Yun M.H."/>
        </authorList>
    </citation>
    <scope>NUCLEOTIDE SEQUENCE</scope>
    <source>
        <strain evidence="1">20211129_DDA</strain>
        <tissue evidence="1">Liver</tissue>
    </source>
</reference>
<accession>A0AAV7S9P2</accession>
<dbReference type="Proteomes" id="UP001066276">
    <property type="component" value="Chromosome 4_2"/>
</dbReference>
<proteinExistence type="predicted"/>